<evidence type="ECO:0000313" key="6">
    <source>
        <dbReference type="EMBL" id="GGE43682.1"/>
    </source>
</evidence>
<evidence type="ECO:0000256" key="2">
    <source>
        <dbReference type="ARBA" id="ARBA00023015"/>
    </source>
</evidence>
<organism evidence="6 7">
    <name type="scientific">Actibacterium pelagium</name>
    <dbReference type="NCBI Taxonomy" id="2029103"/>
    <lineage>
        <taxon>Bacteria</taxon>
        <taxon>Pseudomonadati</taxon>
        <taxon>Pseudomonadota</taxon>
        <taxon>Alphaproteobacteria</taxon>
        <taxon>Rhodobacterales</taxon>
        <taxon>Roseobacteraceae</taxon>
        <taxon>Actibacterium</taxon>
    </lineage>
</organism>
<dbReference type="FunFam" id="1.10.10.10:FF:000001">
    <property type="entry name" value="LysR family transcriptional regulator"/>
    <property type="match status" value="1"/>
</dbReference>
<keyword evidence="7" id="KW-1185">Reference proteome</keyword>
<protein>
    <submittedName>
        <fullName evidence="6">LysR family transcriptional regulator</fullName>
    </submittedName>
</protein>
<dbReference type="Pfam" id="PF00126">
    <property type="entry name" value="HTH_1"/>
    <property type="match status" value="1"/>
</dbReference>
<reference evidence="6" key="2">
    <citation type="submission" date="2020-09" db="EMBL/GenBank/DDBJ databases">
        <authorList>
            <person name="Sun Q."/>
            <person name="Zhou Y."/>
        </authorList>
    </citation>
    <scope>NUCLEOTIDE SEQUENCE</scope>
    <source>
        <strain evidence="6">CGMCC 1.16012</strain>
    </source>
</reference>
<evidence type="ECO:0000259" key="5">
    <source>
        <dbReference type="PROSITE" id="PS50931"/>
    </source>
</evidence>
<dbReference type="InterPro" id="IPR036388">
    <property type="entry name" value="WH-like_DNA-bd_sf"/>
</dbReference>
<proteinExistence type="inferred from homology"/>
<gene>
    <name evidence="6" type="ORF">GCM10011517_09210</name>
</gene>
<dbReference type="Pfam" id="PF03466">
    <property type="entry name" value="LysR_substrate"/>
    <property type="match status" value="1"/>
</dbReference>
<dbReference type="SUPFAM" id="SSF53850">
    <property type="entry name" value="Periplasmic binding protein-like II"/>
    <property type="match status" value="1"/>
</dbReference>
<dbReference type="Proteomes" id="UP000606730">
    <property type="component" value="Unassembled WGS sequence"/>
</dbReference>
<comment type="similarity">
    <text evidence="1">Belongs to the LysR transcriptional regulatory family.</text>
</comment>
<evidence type="ECO:0000256" key="1">
    <source>
        <dbReference type="ARBA" id="ARBA00009437"/>
    </source>
</evidence>
<reference evidence="6" key="1">
    <citation type="journal article" date="2014" name="Int. J. Syst. Evol. Microbiol.">
        <title>Complete genome sequence of Corynebacterium casei LMG S-19264T (=DSM 44701T), isolated from a smear-ripened cheese.</title>
        <authorList>
            <consortium name="US DOE Joint Genome Institute (JGI-PGF)"/>
            <person name="Walter F."/>
            <person name="Albersmeier A."/>
            <person name="Kalinowski J."/>
            <person name="Ruckert C."/>
        </authorList>
    </citation>
    <scope>NUCLEOTIDE SEQUENCE</scope>
    <source>
        <strain evidence="6">CGMCC 1.16012</strain>
    </source>
</reference>
<dbReference type="PROSITE" id="PS50931">
    <property type="entry name" value="HTH_LYSR"/>
    <property type="match status" value="1"/>
</dbReference>
<dbReference type="AlphaFoldDB" id="A0A917EJ98"/>
<dbReference type="CDD" id="cd05466">
    <property type="entry name" value="PBP2_LTTR_substrate"/>
    <property type="match status" value="1"/>
</dbReference>
<dbReference type="SUPFAM" id="SSF46785">
    <property type="entry name" value="Winged helix' DNA-binding domain"/>
    <property type="match status" value="1"/>
</dbReference>
<comment type="caution">
    <text evidence="6">The sequence shown here is derived from an EMBL/GenBank/DDBJ whole genome shotgun (WGS) entry which is preliminary data.</text>
</comment>
<dbReference type="PRINTS" id="PR00039">
    <property type="entry name" value="HTHLYSR"/>
</dbReference>
<dbReference type="PANTHER" id="PTHR30126:SF2">
    <property type="entry name" value="HTH-TYPE TRANSCRIPTIONAL REGULATOR YJIE"/>
    <property type="match status" value="1"/>
</dbReference>
<dbReference type="InterPro" id="IPR000847">
    <property type="entry name" value="LysR_HTH_N"/>
</dbReference>
<keyword evidence="3" id="KW-0238">DNA-binding</keyword>
<keyword evidence="4" id="KW-0804">Transcription</keyword>
<dbReference type="RefSeq" id="WP_095596213.1">
    <property type="nucleotide sequence ID" value="NZ_BMKN01000001.1"/>
</dbReference>
<name>A0A917EJ98_9RHOB</name>
<keyword evidence="2" id="KW-0805">Transcription regulation</keyword>
<dbReference type="EMBL" id="BMKN01000001">
    <property type="protein sequence ID" value="GGE43682.1"/>
    <property type="molecule type" value="Genomic_DNA"/>
</dbReference>
<evidence type="ECO:0000256" key="4">
    <source>
        <dbReference type="ARBA" id="ARBA00023163"/>
    </source>
</evidence>
<dbReference type="InterPro" id="IPR005119">
    <property type="entry name" value="LysR_subst-bd"/>
</dbReference>
<dbReference type="Gene3D" id="1.10.10.10">
    <property type="entry name" value="Winged helix-like DNA-binding domain superfamily/Winged helix DNA-binding domain"/>
    <property type="match status" value="1"/>
</dbReference>
<evidence type="ECO:0000313" key="7">
    <source>
        <dbReference type="Proteomes" id="UP000606730"/>
    </source>
</evidence>
<dbReference type="GO" id="GO:0000976">
    <property type="term" value="F:transcription cis-regulatory region binding"/>
    <property type="evidence" value="ECO:0007669"/>
    <property type="project" value="TreeGrafter"/>
</dbReference>
<evidence type="ECO:0000256" key="3">
    <source>
        <dbReference type="ARBA" id="ARBA00023125"/>
    </source>
</evidence>
<dbReference type="OrthoDB" id="528082at2"/>
<dbReference type="Gene3D" id="3.40.190.10">
    <property type="entry name" value="Periplasmic binding protein-like II"/>
    <property type="match status" value="2"/>
</dbReference>
<feature type="domain" description="HTH lysR-type" evidence="5">
    <location>
        <begin position="1"/>
        <end position="58"/>
    </location>
</feature>
<sequence length="301" mass="33296">MNLDLFEDFLELARELNFSRAAAKRNMTQPAFSRRIKSLEDVLQAPLVSRSTRSVTLTPAGEALQGRAEDIVRMIAETRQDVQDAAGQSRRQLNLAVTHALSYTFVPRWLMQVTGPAELGTLNMVSDTQRQSIRLLQAGEVNFLITHMGLDLPSGLSRRQFNAIQIGEDRLVPVCVPLADGSPRWCLGGEDPFPVLDYAEASGLHAILKSYWAAHGRPGMTPIMSSVLAATNLEMAKEGQGVSFLPSSIAEPDLAAGHLVHAGDLKNEVPIRIMIFRSKARLSRHSETFWQRVVENRESDL</sequence>
<dbReference type="PANTHER" id="PTHR30126">
    <property type="entry name" value="HTH-TYPE TRANSCRIPTIONAL REGULATOR"/>
    <property type="match status" value="1"/>
</dbReference>
<accession>A0A917EJ98</accession>
<dbReference type="InterPro" id="IPR036390">
    <property type="entry name" value="WH_DNA-bd_sf"/>
</dbReference>
<dbReference type="GO" id="GO:0003700">
    <property type="term" value="F:DNA-binding transcription factor activity"/>
    <property type="evidence" value="ECO:0007669"/>
    <property type="project" value="InterPro"/>
</dbReference>